<organism evidence="3">
    <name type="scientific">Laccaria bicolor (strain S238N-H82 / ATCC MYA-4686)</name>
    <name type="common">Bicoloured deceiver</name>
    <name type="synonym">Laccaria laccata var. bicolor</name>
    <dbReference type="NCBI Taxonomy" id="486041"/>
    <lineage>
        <taxon>Eukaryota</taxon>
        <taxon>Fungi</taxon>
        <taxon>Dikarya</taxon>
        <taxon>Basidiomycota</taxon>
        <taxon>Agaricomycotina</taxon>
        <taxon>Agaricomycetes</taxon>
        <taxon>Agaricomycetidae</taxon>
        <taxon>Agaricales</taxon>
        <taxon>Agaricineae</taxon>
        <taxon>Hydnangiaceae</taxon>
        <taxon>Laccaria</taxon>
    </lineage>
</organism>
<feature type="compositionally biased region" description="Acidic residues" evidence="1">
    <location>
        <begin position="11"/>
        <end position="21"/>
    </location>
</feature>
<feature type="region of interest" description="Disordered" evidence="1">
    <location>
        <begin position="1"/>
        <end position="23"/>
    </location>
</feature>
<dbReference type="KEGG" id="lbc:LACBIDRAFT_302799"/>
<name>B0DIC0_LACBS</name>
<feature type="compositionally biased region" description="Basic and acidic residues" evidence="1">
    <location>
        <begin position="1"/>
        <end position="10"/>
    </location>
</feature>
<sequence>MKDEVNRGVEDSEDGEDEEDVEGRGEAVCGFGGFELVGDSDCSVLCRNFIIDIWQYFLHRFMHADIKQFHSWRHRLYVPYAFGSLYNYQLEGFLLDTLGAVIAEWAMGLSTRQAMPLFSVSSLKTVDDQYGYNFRGTRYRCLR</sequence>
<dbReference type="PANTHER" id="PTHR11863">
    <property type="entry name" value="STEROL DESATURASE"/>
    <property type="match status" value="1"/>
</dbReference>
<evidence type="ECO:0000256" key="1">
    <source>
        <dbReference type="SAM" id="MobiDB-lite"/>
    </source>
</evidence>
<dbReference type="HOGENOM" id="CLU_1806499_0_0_1"/>
<accession>B0DIC0</accession>
<dbReference type="GeneID" id="6079458"/>
<keyword evidence="3" id="KW-1185">Reference proteome</keyword>
<dbReference type="OrthoDB" id="408954at2759"/>
<dbReference type="InParanoid" id="B0DIC0"/>
<gene>
    <name evidence="2" type="ORF">LACBIDRAFT_302799</name>
</gene>
<evidence type="ECO:0000313" key="2">
    <source>
        <dbReference type="EMBL" id="EDR05662.1"/>
    </source>
</evidence>
<evidence type="ECO:0000313" key="3">
    <source>
        <dbReference type="Proteomes" id="UP000001194"/>
    </source>
</evidence>
<reference evidence="2 3" key="1">
    <citation type="journal article" date="2008" name="Nature">
        <title>The genome of Laccaria bicolor provides insights into mycorrhizal symbiosis.</title>
        <authorList>
            <person name="Martin F."/>
            <person name="Aerts A."/>
            <person name="Ahren D."/>
            <person name="Brun A."/>
            <person name="Danchin E.G.J."/>
            <person name="Duchaussoy F."/>
            <person name="Gibon J."/>
            <person name="Kohler A."/>
            <person name="Lindquist E."/>
            <person name="Pereda V."/>
            <person name="Salamov A."/>
            <person name="Shapiro H.J."/>
            <person name="Wuyts J."/>
            <person name="Blaudez D."/>
            <person name="Buee M."/>
            <person name="Brokstein P."/>
            <person name="Canbaeck B."/>
            <person name="Cohen D."/>
            <person name="Courty P.E."/>
            <person name="Coutinho P.M."/>
            <person name="Delaruelle C."/>
            <person name="Detter J.C."/>
            <person name="Deveau A."/>
            <person name="DiFazio S."/>
            <person name="Duplessis S."/>
            <person name="Fraissinet-Tachet L."/>
            <person name="Lucic E."/>
            <person name="Frey-Klett P."/>
            <person name="Fourrey C."/>
            <person name="Feussner I."/>
            <person name="Gay G."/>
            <person name="Grimwood J."/>
            <person name="Hoegger P.J."/>
            <person name="Jain P."/>
            <person name="Kilaru S."/>
            <person name="Labbe J."/>
            <person name="Lin Y.C."/>
            <person name="Legue V."/>
            <person name="Le Tacon F."/>
            <person name="Marmeisse R."/>
            <person name="Melayah D."/>
            <person name="Montanini B."/>
            <person name="Muratet M."/>
            <person name="Nehls U."/>
            <person name="Niculita-Hirzel H."/>
            <person name="Oudot-Le Secq M.P."/>
            <person name="Peter M."/>
            <person name="Quesneville H."/>
            <person name="Rajashekar B."/>
            <person name="Reich M."/>
            <person name="Rouhier N."/>
            <person name="Schmutz J."/>
            <person name="Yin T."/>
            <person name="Chalot M."/>
            <person name="Henrissat B."/>
            <person name="Kuees U."/>
            <person name="Lucas S."/>
            <person name="Van de Peer Y."/>
            <person name="Podila G.K."/>
            <person name="Polle A."/>
            <person name="Pukkila P.J."/>
            <person name="Richardson P.M."/>
            <person name="Rouze P."/>
            <person name="Sanders I.R."/>
            <person name="Stajich J.E."/>
            <person name="Tunlid A."/>
            <person name="Tuskan G."/>
            <person name="Grigoriev I.V."/>
        </authorList>
    </citation>
    <scope>NUCLEOTIDE SEQUENCE [LARGE SCALE GENOMIC DNA]</scope>
    <source>
        <strain evidence="3">S238N-H82 / ATCC MYA-4686</strain>
    </source>
</reference>
<dbReference type="RefSeq" id="XP_001883766.1">
    <property type="nucleotide sequence ID" value="XM_001883731.1"/>
</dbReference>
<dbReference type="Proteomes" id="UP000001194">
    <property type="component" value="Unassembled WGS sequence"/>
</dbReference>
<dbReference type="AlphaFoldDB" id="B0DIC0"/>
<dbReference type="EMBL" id="DS547112">
    <property type="protein sequence ID" value="EDR05662.1"/>
    <property type="molecule type" value="Genomic_DNA"/>
</dbReference>
<proteinExistence type="predicted"/>
<dbReference type="STRING" id="486041.B0DIC0"/>
<protein>
    <submittedName>
        <fullName evidence="2">Predicted protein</fullName>
    </submittedName>
</protein>
<dbReference type="InterPro" id="IPR050307">
    <property type="entry name" value="Sterol_Desaturase_Related"/>
</dbReference>